<name>A0A432ME76_9BACT</name>
<dbReference type="AlphaFoldDB" id="A0A432ME76"/>
<accession>A0A432ME76</accession>
<dbReference type="InterPro" id="IPR014795">
    <property type="entry name" value="TacA_1-like"/>
</dbReference>
<dbReference type="InterPro" id="IPR010985">
    <property type="entry name" value="Ribbon_hlx_hlx"/>
</dbReference>
<dbReference type="Proteomes" id="UP000280296">
    <property type="component" value="Unassembled WGS sequence"/>
</dbReference>
<evidence type="ECO:0000313" key="3">
    <source>
        <dbReference type="EMBL" id="RUL83511.1"/>
    </source>
</evidence>
<reference evidence="3 4" key="1">
    <citation type="submission" date="2018-12" db="EMBL/GenBank/DDBJ databases">
        <authorList>
            <person name="Toschakov S.V."/>
        </authorList>
    </citation>
    <scope>NUCLEOTIDE SEQUENCE [LARGE SCALE GENOMIC DNA]</scope>
    <source>
        <strain evidence="3 4">GM2012</strain>
    </source>
</reference>
<comment type="similarity">
    <text evidence="2">Belongs to the TacA antitoxin family.</text>
</comment>
<keyword evidence="4" id="KW-1185">Reference proteome</keyword>
<organism evidence="3 4">
    <name type="scientific">Tautonia sociabilis</name>
    <dbReference type="NCBI Taxonomy" id="2080755"/>
    <lineage>
        <taxon>Bacteria</taxon>
        <taxon>Pseudomonadati</taxon>
        <taxon>Planctomycetota</taxon>
        <taxon>Planctomycetia</taxon>
        <taxon>Isosphaerales</taxon>
        <taxon>Isosphaeraceae</taxon>
        <taxon>Tautonia</taxon>
    </lineage>
</organism>
<dbReference type="GO" id="GO:0006355">
    <property type="term" value="P:regulation of DNA-templated transcription"/>
    <property type="evidence" value="ECO:0007669"/>
    <property type="project" value="InterPro"/>
</dbReference>
<evidence type="ECO:0000256" key="1">
    <source>
        <dbReference type="ARBA" id="ARBA00022649"/>
    </source>
</evidence>
<reference evidence="3 4" key="2">
    <citation type="submission" date="2019-01" db="EMBL/GenBank/DDBJ databases">
        <title>Tautonia sociabilis, a novel thermotolerant planctomycete of Isosphaeraceae family, isolated from a 4000 m deep subterranean habitat.</title>
        <authorList>
            <person name="Kovaleva O.L."/>
            <person name="Elcheninov A.G."/>
            <person name="Van Heerden E."/>
            <person name="Toshchakov S.V."/>
            <person name="Novikov A."/>
            <person name="Bonch-Osmolovskaya E.A."/>
            <person name="Kublanov I.V."/>
        </authorList>
    </citation>
    <scope>NUCLEOTIDE SEQUENCE [LARGE SCALE GENOMIC DNA]</scope>
    <source>
        <strain evidence="3 4">GM2012</strain>
    </source>
</reference>
<dbReference type="EMBL" id="RYZH01000059">
    <property type="protein sequence ID" value="RUL83511.1"/>
    <property type="molecule type" value="Genomic_DNA"/>
</dbReference>
<dbReference type="Gene3D" id="1.20.5.780">
    <property type="entry name" value="Single helix bin"/>
    <property type="match status" value="1"/>
</dbReference>
<keyword evidence="1" id="KW-1277">Toxin-antitoxin system</keyword>
<dbReference type="OrthoDB" id="286088at2"/>
<proteinExistence type="inferred from homology"/>
<evidence type="ECO:0000256" key="2">
    <source>
        <dbReference type="ARBA" id="ARBA00049988"/>
    </source>
</evidence>
<dbReference type="SUPFAM" id="SSF47598">
    <property type="entry name" value="Ribbon-helix-helix"/>
    <property type="match status" value="1"/>
</dbReference>
<gene>
    <name evidence="3" type="ORF">TsocGM_22085</name>
</gene>
<protein>
    <submittedName>
        <fullName evidence="3">DUF1778 domain-containing protein</fullName>
    </submittedName>
</protein>
<comment type="caution">
    <text evidence="3">The sequence shown here is derived from an EMBL/GenBank/DDBJ whole genome shotgun (WGS) entry which is preliminary data.</text>
</comment>
<sequence>METRSTDAKGRVSLPKAFANATVIIEQVSDNELRIRRARVIPEDEIRFSEETAVVLSDGERERFLQALDHPPEPNAALRRLMTRKAGKRG</sequence>
<dbReference type="Pfam" id="PF08681">
    <property type="entry name" value="TacA1"/>
    <property type="match status" value="1"/>
</dbReference>
<evidence type="ECO:0000313" key="4">
    <source>
        <dbReference type="Proteomes" id="UP000280296"/>
    </source>
</evidence>